<keyword evidence="1" id="KW-1133">Transmembrane helix</keyword>
<sequence>MNNALLLNDAVLIGISLTVSLLYIISTGLYGADFLNSNSFAKTYKQPALIVTIVAHIAFIGFLTAPEGYRLSYSISMLMSMVALTLTVIYMFIEFSTKTDKTGFFILSFATGAEILASLMLFTSSGEGPAFSGLGIGIHLLAAIFGFSAIAIAGLYSFLYLLLFRQIKNNKFGFLFENLPNLEVLEQLIKHAVAFGFLFLSITLLAGVIGSIQTDEIINLFDSRLIALVIIWLFYGASLFIKKLFGWDTIHMAYLLIALFVLTTTLIMLMSIFSPTFHNIDF</sequence>
<accession>B3EPK2</accession>
<feature type="transmembrane region" description="Helical" evidence="1">
    <location>
        <begin position="136"/>
        <end position="163"/>
    </location>
</feature>
<protein>
    <submittedName>
        <fullName evidence="3">Cytochrome c assembly protein</fullName>
    </submittedName>
</protein>
<dbReference type="HOGENOM" id="CLU_1014805_0_0_10"/>
<organism evidence="3">
    <name type="scientific">Chlorobium phaeobacteroides (strain BS1)</name>
    <dbReference type="NCBI Taxonomy" id="331678"/>
    <lineage>
        <taxon>Bacteria</taxon>
        <taxon>Pseudomonadati</taxon>
        <taxon>Chlorobiota</taxon>
        <taxon>Chlorobiia</taxon>
        <taxon>Chlorobiales</taxon>
        <taxon>Chlorobiaceae</taxon>
        <taxon>Chlorobium/Pelodictyon group</taxon>
        <taxon>Chlorobium</taxon>
    </lineage>
</organism>
<gene>
    <name evidence="3" type="ordered locus">Cphamn1_0935</name>
</gene>
<dbReference type="GO" id="GO:0017004">
    <property type="term" value="P:cytochrome complex assembly"/>
    <property type="evidence" value="ECO:0007669"/>
    <property type="project" value="InterPro"/>
</dbReference>
<feature type="transmembrane region" description="Helical" evidence="1">
    <location>
        <begin position="71"/>
        <end position="92"/>
    </location>
</feature>
<dbReference type="STRING" id="331678.Cphamn1_0935"/>
<name>B3EPK2_CHLPB</name>
<feature type="transmembrane region" description="Helical" evidence="1">
    <location>
        <begin position="104"/>
        <end position="124"/>
    </location>
</feature>
<evidence type="ECO:0000259" key="2">
    <source>
        <dbReference type="Pfam" id="PF01578"/>
    </source>
</evidence>
<dbReference type="PANTHER" id="PTHR38034:SF1">
    <property type="entry name" value="INNER MEMBRANE PROTEIN YPJD"/>
    <property type="match status" value="1"/>
</dbReference>
<keyword evidence="1" id="KW-0472">Membrane</keyword>
<feature type="transmembrane region" description="Helical" evidence="1">
    <location>
        <begin position="224"/>
        <end position="241"/>
    </location>
</feature>
<dbReference type="AlphaFoldDB" id="B3EPK2"/>
<keyword evidence="1" id="KW-0812">Transmembrane</keyword>
<evidence type="ECO:0000313" key="3">
    <source>
        <dbReference type="EMBL" id="ACE03880.1"/>
    </source>
</evidence>
<dbReference type="GO" id="GO:0020037">
    <property type="term" value="F:heme binding"/>
    <property type="evidence" value="ECO:0007669"/>
    <property type="project" value="InterPro"/>
</dbReference>
<dbReference type="Pfam" id="PF01578">
    <property type="entry name" value="Cytochrom_C_asm"/>
    <property type="match status" value="1"/>
</dbReference>
<proteinExistence type="predicted"/>
<reference evidence="3" key="1">
    <citation type="submission" date="2008-06" db="EMBL/GenBank/DDBJ databases">
        <title>Complete sequence of Chlorobium phaeobacteroides BS1.</title>
        <authorList>
            <consortium name="US DOE Joint Genome Institute"/>
            <person name="Lucas S."/>
            <person name="Copeland A."/>
            <person name="Lapidus A."/>
            <person name="Glavina del Rio T."/>
            <person name="Dalin E."/>
            <person name="Tice H."/>
            <person name="Bruce D."/>
            <person name="Goodwin L."/>
            <person name="Pitluck S."/>
            <person name="Schmutz J."/>
            <person name="Larimer F."/>
            <person name="Land M."/>
            <person name="Hauser L."/>
            <person name="Kyrpides N."/>
            <person name="Ovchinnikova G."/>
            <person name="Li T."/>
            <person name="Liu Z."/>
            <person name="Zhao F."/>
            <person name="Overmann J."/>
            <person name="Bryant D.A."/>
            <person name="Richardson P."/>
        </authorList>
    </citation>
    <scope>NUCLEOTIDE SEQUENCE [LARGE SCALE GENOMIC DNA]</scope>
    <source>
        <strain evidence="3">BS1</strain>
    </source>
</reference>
<feature type="transmembrane region" description="Helical" evidence="1">
    <location>
        <begin position="192"/>
        <end position="212"/>
    </location>
</feature>
<feature type="domain" description="Cytochrome c assembly protein" evidence="2">
    <location>
        <begin position="78"/>
        <end position="267"/>
    </location>
</feature>
<dbReference type="PANTHER" id="PTHR38034">
    <property type="entry name" value="INNER MEMBRANE PROTEIN YPJD"/>
    <property type="match status" value="1"/>
</dbReference>
<dbReference type="EMBL" id="CP001101">
    <property type="protein sequence ID" value="ACE03880.1"/>
    <property type="molecule type" value="Genomic_DNA"/>
</dbReference>
<evidence type="ECO:0000256" key="1">
    <source>
        <dbReference type="SAM" id="Phobius"/>
    </source>
</evidence>
<feature type="transmembrane region" description="Helical" evidence="1">
    <location>
        <begin position="12"/>
        <end position="35"/>
    </location>
</feature>
<dbReference type="OrthoDB" id="597485at2"/>
<dbReference type="KEGG" id="cpb:Cphamn1_0935"/>
<dbReference type="eggNOG" id="COG4137">
    <property type="taxonomic scope" value="Bacteria"/>
</dbReference>
<feature type="transmembrane region" description="Helical" evidence="1">
    <location>
        <begin position="47"/>
        <end position="65"/>
    </location>
</feature>
<dbReference type="InterPro" id="IPR002541">
    <property type="entry name" value="Cyt_c_assembly"/>
</dbReference>
<dbReference type="InterPro" id="IPR052372">
    <property type="entry name" value="YpjD/HemX"/>
</dbReference>
<feature type="transmembrane region" description="Helical" evidence="1">
    <location>
        <begin position="253"/>
        <end position="273"/>
    </location>
</feature>